<keyword evidence="1" id="KW-1133">Transmembrane helix</keyword>
<dbReference type="InterPro" id="IPR025328">
    <property type="entry name" value="DUF4234"/>
</dbReference>
<dbReference type="STRING" id="1122142.SAMN02910414_01982"/>
<keyword evidence="1" id="KW-0812">Transmembrane</keyword>
<dbReference type="EMBL" id="FNPG01000025">
    <property type="protein sequence ID" value="SDY62705.1"/>
    <property type="molecule type" value="Genomic_DNA"/>
</dbReference>
<reference evidence="3 4" key="1">
    <citation type="submission" date="2016-10" db="EMBL/GenBank/DDBJ databases">
        <authorList>
            <person name="de Groot N.N."/>
        </authorList>
    </citation>
    <scope>NUCLEOTIDE SEQUENCE [LARGE SCALE GENOMIC DNA]</scope>
    <source>
        <strain evidence="3 4">DSM 14045</strain>
    </source>
</reference>
<organism evidence="3 4">
    <name type="scientific">Lachnobacterium bovis DSM 14045</name>
    <dbReference type="NCBI Taxonomy" id="1122142"/>
    <lineage>
        <taxon>Bacteria</taxon>
        <taxon>Bacillati</taxon>
        <taxon>Bacillota</taxon>
        <taxon>Clostridia</taxon>
        <taxon>Lachnospirales</taxon>
        <taxon>Lachnospiraceae</taxon>
        <taxon>Lachnobacterium</taxon>
    </lineage>
</organism>
<protein>
    <recommendedName>
        <fullName evidence="2">DUF4234 domain-containing protein</fullName>
    </recommendedName>
</protein>
<feature type="transmembrane region" description="Helical" evidence="1">
    <location>
        <begin position="9"/>
        <end position="28"/>
    </location>
</feature>
<feature type="transmembrane region" description="Helical" evidence="1">
    <location>
        <begin position="91"/>
        <end position="112"/>
    </location>
</feature>
<name>A0A1H3LFQ2_9FIRM</name>
<gene>
    <name evidence="3" type="ORF">SAMN02910414_01982</name>
</gene>
<evidence type="ECO:0000256" key="1">
    <source>
        <dbReference type="SAM" id="Phobius"/>
    </source>
</evidence>
<feature type="domain" description="DUF4234" evidence="2">
    <location>
        <begin position="7"/>
        <end position="77"/>
    </location>
</feature>
<evidence type="ECO:0000313" key="3">
    <source>
        <dbReference type="EMBL" id="SDY62705.1"/>
    </source>
</evidence>
<accession>A0A1H3LFQ2</accession>
<dbReference type="RefSeq" id="WP_074718545.1">
    <property type="nucleotide sequence ID" value="NZ_FNPG01000025.1"/>
</dbReference>
<dbReference type="AlphaFoldDB" id="A0A1H3LFQ2"/>
<dbReference type="Proteomes" id="UP000183918">
    <property type="component" value="Unassembled WGS sequence"/>
</dbReference>
<proteinExistence type="predicted"/>
<dbReference type="Pfam" id="PF14018">
    <property type="entry name" value="DUF4234"/>
    <property type="match status" value="1"/>
</dbReference>
<feature type="transmembrane region" description="Helical" evidence="1">
    <location>
        <begin position="48"/>
        <end position="70"/>
    </location>
</feature>
<sequence>MYLEENRNALVAILLGFVTCGIYTLIVYSRIANDTNIICAGDGEKDCAGIGMFILLTILTCGIYSVYWFYRVGDRLQRNGERYNVYIGESGIVYLLLCFIPFGSIINLVLLFKNLNSLSIAYNQGLNNMNNQKMF</sequence>
<evidence type="ECO:0000313" key="4">
    <source>
        <dbReference type="Proteomes" id="UP000183918"/>
    </source>
</evidence>
<evidence type="ECO:0000259" key="2">
    <source>
        <dbReference type="Pfam" id="PF14018"/>
    </source>
</evidence>
<keyword evidence="1" id="KW-0472">Membrane</keyword>
<dbReference type="OrthoDB" id="192868at2"/>
<keyword evidence="4" id="KW-1185">Reference proteome</keyword>